<proteinExistence type="inferred from homology"/>
<dbReference type="PANTHER" id="PTHR32322">
    <property type="entry name" value="INNER MEMBRANE TRANSPORTER"/>
    <property type="match status" value="1"/>
</dbReference>
<evidence type="ECO:0000259" key="7">
    <source>
        <dbReference type="Pfam" id="PF00892"/>
    </source>
</evidence>
<feature type="transmembrane region" description="Helical" evidence="6">
    <location>
        <begin position="253"/>
        <end position="272"/>
    </location>
</feature>
<feature type="transmembrane region" description="Helical" evidence="6">
    <location>
        <begin position="12"/>
        <end position="32"/>
    </location>
</feature>
<evidence type="ECO:0000256" key="2">
    <source>
        <dbReference type="ARBA" id="ARBA00007362"/>
    </source>
</evidence>
<evidence type="ECO:0000256" key="5">
    <source>
        <dbReference type="ARBA" id="ARBA00023136"/>
    </source>
</evidence>
<dbReference type="Pfam" id="PF00892">
    <property type="entry name" value="EamA"/>
    <property type="match status" value="2"/>
</dbReference>
<keyword evidence="3 6" id="KW-0812">Transmembrane</keyword>
<evidence type="ECO:0000256" key="3">
    <source>
        <dbReference type="ARBA" id="ARBA00022692"/>
    </source>
</evidence>
<name>A0AA37W0F9_9GAMM</name>
<dbReference type="InterPro" id="IPR000620">
    <property type="entry name" value="EamA_dom"/>
</dbReference>
<keyword evidence="9" id="KW-1185">Reference proteome</keyword>
<feature type="transmembrane region" description="Helical" evidence="6">
    <location>
        <begin position="99"/>
        <end position="116"/>
    </location>
</feature>
<reference evidence="8" key="2">
    <citation type="submission" date="2023-01" db="EMBL/GenBank/DDBJ databases">
        <title>Draft genome sequence of Paraferrimonas sedimenticola strain NBRC 101628.</title>
        <authorList>
            <person name="Sun Q."/>
            <person name="Mori K."/>
        </authorList>
    </citation>
    <scope>NUCLEOTIDE SEQUENCE</scope>
    <source>
        <strain evidence="8">NBRC 101628</strain>
    </source>
</reference>
<protein>
    <submittedName>
        <fullName evidence="8">Permease</fullName>
    </submittedName>
</protein>
<dbReference type="InterPro" id="IPR050638">
    <property type="entry name" value="AA-Vitamin_Transporters"/>
</dbReference>
<comment type="similarity">
    <text evidence="2">Belongs to the EamA transporter family.</text>
</comment>
<keyword evidence="4 6" id="KW-1133">Transmembrane helix</keyword>
<dbReference type="AlphaFoldDB" id="A0AA37W0F9"/>
<organism evidence="8 9">
    <name type="scientific">Paraferrimonas sedimenticola</name>
    <dbReference type="NCBI Taxonomy" id="375674"/>
    <lineage>
        <taxon>Bacteria</taxon>
        <taxon>Pseudomonadati</taxon>
        <taxon>Pseudomonadota</taxon>
        <taxon>Gammaproteobacteria</taxon>
        <taxon>Alteromonadales</taxon>
        <taxon>Ferrimonadaceae</taxon>
        <taxon>Paraferrimonas</taxon>
    </lineage>
</organism>
<reference evidence="8" key="1">
    <citation type="journal article" date="2014" name="Int. J. Syst. Evol. Microbiol.">
        <title>Complete genome sequence of Corynebacterium casei LMG S-19264T (=DSM 44701T), isolated from a smear-ripened cheese.</title>
        <authorList>
            <consortium name="US DOE Joint Genome Institute (JGI-PGF)"/>
            <person name="Walter F."/>
            <person name="Albersmeier A."/>
            <person name="Kalinowski J."/>
            <person name="Ruckert C."/>
        </authorList>
    </citation>
    <scope>NUCLEOTIDE SEQUENCE</scope>
    <source>
        <strain evidence="8">NBRC 101628</strain>
    </source>
</reference>
<sequence length="301" mass="33570">MAQSASALRWGTLAAITATLIWSGNLLIARFLHADIPPVALATYRWIIATLALLPIAWPMLFKQRREVARHWRFLLPLSLLGVSGFNTFIYIASEHASALKMALMAISFPLFTLIFSRIRYGTLIRPLQIWGLCLVLIAATALIFDGDWSKALSLEWHNSDAWMITAAVSFAIYSMMLPYQPNSLHPLTTLLATFIIGTLCLLPLFLIEGLSVPEYQITPQAWASIAYIGVFASLVAYWLWNQAVAQIGALQAGFCYYLLPVFAGVLGALWLDEPLGWFHGLCALTMVIGLGLIQWRNRRD</sequence>
<dbReference type="GO" id="GO:0016020">
    <property type="term" value="C:membrane"/>
    <property type="evidence" value="ECO:0007669"/>
    <property type="project" value="UniProtKB-SubCell"/>
</dbReference>
<feature type="transmembrane region" description="Helical" evidence="6">
    <location>
        <begin position="188"/>
        <end position="208"/>
    </location>
</feature>
<feature type="transmembrane region" description="Helical" evidence="6">
    <location>
        <begin position="157"/>
        <end position="176"/>
    </location>
</feature>
<dbReference type="PANTHER" id="PTHR32322:SF2">
    <property type="entry name" value="EAMA DOMAIN-CONTAINING PROTEIN"/>
    <property type="match status" value="1"/>
</dbReference>
<dbReference type="Proteomes" id="UP001161422">
    <property type="component" value="Unassembled WGS sequence"/>
</dbReference>
<keyword evidence="5 6" id="KW-0472">Membrane</keyword>
<feature type="transmembrane region" description="Helical" evidence="6">
    <location>
        <begin position="44"/>
        <end position="62"/>
    </location>
</feature>
<feature type="transmembrane region" description="Helical" evidence="6">
    <location>
        <begin position="128"/>
        <end position="145"/>
    </location>
</feature>
<feature type="transmembrane region" description="Helical" evidence="6">
    <location>
        <begin position="74"/>
        <end position="93"/>
    </location>
</feature>
<evidence type="ECO:0000256" key="4">
    <source>
        <dbReference type="ARBA" id="ARBA00022989"/>
    </source>
</evidence>
<comment type="caution">
    <text evidence="8">The sequence shown here is derived from an EMBL/GenBank/DDBJ whole genome shotgun (WGS) entry which is preliminary data.</text>
</comment>
<dbReference type="SUPFAM" id="SSF103481">
    <property type="entry name" value="Multidrug resistance efflux transporter EmrE"/>
    <property type="match status" value="2"/>
</dbReference>
<feature type="domain" description="EamA" evidence="7">
    <location>
        <begin position="161"/>
        <end position="294"/>
    </location>
</feature>
<evidence type="ECO:0000256" key="1">
    <source>
        <dbReference type="ARBA" id="ARBA00004141"/>
    </source>
</evidence>
<feature type="transmembrane region" description="Helical" evidence="6">
    <location>
        <begin position="278"/>
        <end position="296"/>
    </location>
</feature>
<gene>
    <name evidence="8" type="ORF">GCM10007895_02380</name>
</gene>
<dbReference type="EMBL" id="BSNC01000001">
    <property type="protein sequence ID" value="GLP94932.1"/>
    <property type="molecule type" value="Genomic_DNA"/>
</dbReference>
<feature type="domain" description="EamA" evidence="7">
    <location>
        <begin position="10"/>
        <end position="143"/>
    </location>
</feature>
<accession>A0AA37W0F9</accession>
<dbReference type="InterPro" id="IPR037185">
    <property type="entry name" value="EmrE-like"/>
</dbReference>
<evidence type="ECO:0000256" key="6">
    <source>
        <dbReference type="SAM" id="Phobius"/>
    </source>
</evidence>
<evidence type="ECO:0000313" key="9">
    <source>
        <dbReference type="Proteomes" id="UP001161422"/>
    </source>
</evidence>
<evidence type="ECO:0000313" key="8">
    <source>
        <dbReference type="EMBL" id="GLP94932.1"/>
    </source>
</evidence>
<feature type="transmembrane region" description="Helical" evidence="6">
    <location>
        <begin position="220"/>
        <end position="241"/>
    </location>
</feature>
<comment type="subcellular location">
    <subcellularLocation>
        <location evidence="1">Membrane</location>
        <topology evidence="1">Multi-pass membrane protein</topology>
    </subcellularLocation>
</comment>
<dbReference type="RefSeq" id="WP_095506292.1">
    <property type="nucleotide sequence ID" value="NZ_BSNC01000001.1"/>
</dbReference>